<accession>A0A2B4SDG6</accession>
<keyword evidence="2" id="KW-0472">Membrane</keyword>
<feature type="compositionally biased region" description="Polar residues" evidence="1">
    <location>
        <begin position="151"/>
        <end position="161"/>
    </location>
</feature>
<dbReference type="CDD" id="cd00229">
    <property type="entry name" value="SGNH_hydrolase"/>
    <property type="match status" value="1"/>
</dbReference>
<dbReference type="Proteomes" id="UP000225706">
    <property type="component" value="Unassembled WGS sequence"/>
</dbReference>
<dbReference type="Pfam" id="PF13472">
    <property type="entry name" value="Lipase_GDSL_2"/>
    <property type="match status" value="1"/>
</dbReference>
<dbReference type="SUPFAM" id="SSF52266">
    <property type="entry name" value="SGNH hydrolase"/>
    <property type="match status" value="1"/>
</dbReference>
<name>A0A2B4SDG6_STYPI</name>
<comment type="caution">
    <text evidence="4">The sequence shown here is derived from an EMBL/GenBank/DDBJ whole genome shotgun (WGS) entry which is preliminary data.</text>
</comment>
<evidence type="ECO:0000313" key="5">
    <source>
        <dbReference type="Proteomes" id="UP000225706"/>
    </source>
</evidence>
<feature type="region of interest" description="Disordered" evidence="1">
    <location>
        <begin position="899"/>
        <end position="965"/>
    </location>
</feature>
<dbReference type="Gene3D" id="3.40.50.1110">
    <property type="entry name" value="SGNH hydrolase"/>
    <property type="match status" value="1"/>
</dbReference>
<feature type="region of interest" description="Disordered" evidence="1">
    <location>
        <begin position="346"/>
        <end position="379"/>
    </location>
</feature>
<feature type="compositionally biased region" description="Low complexity" evidence="1">
    <location>
        <begin position="758"/>
        <end position="784"/>
    </location>
</feature>
<evidence type="ECO:0000313" key="4">
    <source>
        <dbReference type="EMBL" id="PFX26860.1"/>
    </source>
</evidence>
<feature type="compositionally biased region" description="Polar residues" evidence="1">
    <location>
        <begin position="681"/>
        <end position="690"/>
    </location>
</feature>
<feature type="region of interest" description="Disordered" evidence="1">
    <location>
        <begin position="91"/>
        <end position="110"/>
    </location>
</feature>
<feature type="compositionally biased region" description="Polar residues" evidence="1">
    <location>
        <begin position="346"/>
        <end position="358"/>
    </location>
</feature>
<feature type="region of interest" description="Disordered" evidence="1">
    <location>
        <begin position="141"/>
        <end position="163"/>
    </location>
</feature>
<evidence type="ECO:0000256" key="2">
    <source>
        <dbReference type="SAM" id="Phobius"/>
    </source>
</evidence>
<gene>
    <name evidence="4" type="ORF">AWC38_SpisGene8427</name>
</gene>
<feature type="domain" description="SGNH hydrolase-type esterase" evidence="3">
    <location>
        <begin position="974"/>
        <end position="1169"/>
    </location>
</feature>
<evidence type="ECO:0000259" key="3">
    <source>
        <dbReference type="Pfam" id="PF13472"/>
    </source>
</evidence>
<keyword evidence="2" id="KW-0812">Transmembrane</keyword>
<dbReference type="PANTHER" id="PTHR30383">
    <property type="entry name" value="THIOESTERASE 1/PROTEASE 1/LYSOPHOSPHOLIPASE L1"/>
    <property type="match status" value="1"/>
</dbReference>
<protein>
    <recommendedName>
        <fullName evidence="3">SGNH hydrolase-type esterase domain-containing protein</fullName>
    </recommendedName>
</protein>
<feature type="compositionally biased region" description="Polar residues" evidence="1">
    <location>
        <begin position="899"/>
        <end position="908"/>
    </location>
</feature>
<feature type="compositionally biased region" description="Pro residues" evidence="1">
    <location>
        <begin position="909"/>
        <end position="921"/>
    </location>
</feature>
<feature type="compositionally biased region" description="Basic and acidic residues" evidence="1">
    <location>
        <begin position="742"/>
        <end position="752"/>
    </location>
</feature>
<dbReference type="InterPro" id="IPR036514">
    <property type="entry name" value="SGNH_hydro_sf"/>
</dbReference>
<feature type="region of interest" description="Disordered" evidence="1">
    <location>
        <begin position="742"/>
        <end position="787"/>
    </location>
</feature>
<dbReference type="EMBL" id="LSMT01000116">
    <property type="protein sequence ID" value="PFX26860.1"/>
    <property type="molecule type" value="Genomic_DNA"/>
</dbReference>
<evidence type="ECO:0000256" key="1">
    <source>
        <dbReference type="SAM" id="MobiDB-lite"/>
    </source>
</evidence>
<feature type="compositionally biased region" description="Polar residues" evidence="1">
    <location>
        <begin position="936"/>
        <end position="965"/>
    </location>
</feature>
<dbReference type="InterPro" id="IPR013830">
    <property type="entry name" value="SGNH_hydro"/>
</dbReference>
<keyword evidence="5" id="KW-1185">Reference proteome</keyword>
<feature type="region of interest" description="Disordered" evidence="1">
    <location>
        <begin position="671"/>
        <end position="718"/>
    </location>
</feature>
<dbReference type="InterPro" id="IPR051532">
    <property type="entry name" value="Ester_Hydrolysis_Enzymes"/>
</dbReference>
<organism evidence="4 5">
    <name type="scientific">Stylophora pistillata</name>
    <name type="common">Smooth cauliflower coral</name>
    <dbReference type="NCBI Taxonomy" id="50429"/>
    <lineage>
        <taxon>Eukaryota</taxon>
        <taxon>Metazoa</taxon>
        <taxon>Cnidaria</taxon>
        <taxon>Anthozoa</taxon>
        <taxon>Hexacorallia</taxon>
        <taxon>Scleractinia</taxon>
        <taxon>Astrocoeniina</taxon>
        <taxon>Pocilloporidae</taxon>
        <taxon>Stylophora</taxon>
    </lineage>
</organism>
<keyword evidence="2" id="KW-1133">Transmembrane helix</keyword>
<feature type="compositionally biased region" description="Basic residues" evidence="1">
    <location>
        <begin position="591"/>
        <end position="622"/>
    </location>
</feature>
<feature type="region of interest" description="Disordered" evidence="1">
    <location>
        <begin position="451"/>
        <end position="488"/>
    </location>
</feature>
<feature type="region of interest" description="Disordered" evidence="1">
    <location>
        <begin position="591"/>
        <end position="628"/>
    </location>
</feature>
<sequence>MVGEQGNRTSGPRNTASRSVPNSYWWKRIHNLNARSGVQEASGGLNRAEKFSSLVSCHRGYGSVAFYAVFSLFILTFLYAIWKIVSAHSRSTRRPGSSNSTSTTKLGPTAHALTGYSNAYPWMTTESITEHFHQNAKGFHHFQNEAPPQRPSSSVYFPSQGNEREKITSVTNNDDPLLGGNVALRNLSPTLPSRVRATKHSFYNYYQESFKSIQPALNYPLGQYPAVFNPLPPRVPYPKAYYPFSQPPIPEGVMENQNYPFETKASGPFPYSSDSVRIFNDKPAFLSYPVESNVSSIAPYYFPSSKISMPRSSFSNGYGEGPFMTNFGGAETTPSPLISFLKGTSSKIGLTPHQTNHARNGRKKPRKKFRRHKKRKQSLHFRKHSEYVEIQDIEEESNRALGKASSTRYHKIKGYRKAVRLNKESHRTRKLDKGRNNRLTVRGVRHRSHVLASRRAQTSSKTEVHHTHHGLKKRAQHRRRHDKSNQSLYRRTNIPYPQITVRTGHLQHLHHPLREKDHVIHRHSKGLGGDHVTHERHKKILDFKLYHRYRKQHSVNDEIRGKWHISRHRVRTCKVIDTFSTRGTVKITRVRKLKKRHGGQKKKHDGKVKGGLGKKKNKPSSKKTREQIENLDKPFYRKLLRVLKLARTYEKKKDNKTNNDNVFDSLEAVLTQNRNVDKNPNKSNNSTSMITHVKENNGTKHNERDGDLPRHPKNGQKDGKYNIQRLLAKILPSVVAKIINTDHDGGESESTKVKNKPTKSTATPKTTTKKSTPTNKITTPTKNTSGEKSMADIMKSILPLLLKKAGKDGTKLIQGFKSKLKAKKPPFPTKQTSSKPKRIMDRTSLTSILSNLGIGNLESNSLSSVILAKPTAMIAIPPLKSKPKSTAIPPKTTVITKIPLQSPTTQLKPTPPAVTIQPPPTLRENSQISFAGPPSISLSEPSSVQSPESLPASSPITSSPQRSFSDPYSRNILCFGDSLTNGFFNHGRNYHPYSQRLGQLLNSDGRLKYYVKTSGKVREMAHGSMTKRLPQVLGNSSRFDWVIILGGTNDVAHVKNFGDDDSFMTQLINVWQPRIARDIEMLHETAHRYGARTLLLTIPETAYEAWPSFKTLWVMRKRLNEDLRNYARRSQGNVVLCDLAAKLQRHSLPPQTQALLWNDHLHPTAYGYDKMAEIIYQCLKPYLR</sequence>
<feature type="compositionally biased region" description="Basic and acidic residues" evidence="1">
    <location>
        <begin position="692"/>
        <end position="718"/>
    </location>
</feature>
<dbReference type="AlphaFoldDB" id="A0A2B4SDG6"/>
<proteinExistence type="predicted"/>
<dbReference type="PANTHER" id="PTHR30383:SF5">
    <property type="entry name" value="SGNH HYDROLASE-TYPE ESTERASE DOMAIN-CONTAINING PROTEIN"/>
    <property type="match status" value="1"/>
</dbReference>
<feature type="transmembrane region" description="Helical" evidence="2">
    <location>
        <begin position="60"/>
        <end position="82"/>
    </location>
</feature>
<feature type="compositionally biased region" description="Basic residues" evidence="1">
    <location>
        <begin position="466"/>
        <end position="482"/>
    </location>
</feature>
<reference evidence="5" key="1">
    <citation type="journal article" date="2017" name="bioRxiv">
        <title>Comparative analysis of the genomes of Stylophora pistillata and Acropora digitifera provides evidence for extensive differences between species of corals.</title>
        <authorList>
            <person name="Voolstra C.R."/>
            <person name="Li Y."/>
            <person name="Liew Y.J."/>
            <person name="Baumgarten S."/>
            <person name="Zoccola D."/>
            <person name="Flot J.-F."/>
            <person name="Tambutte S."/>
            <person name="Allemand D."/>
            <person name="Aranda M."/>
        </authorList>
    </citation>
    <scope>NUCLEOTIDE SEQUENCE [LARGE SCALE GENOMIC DNA]</scope>
</reference>
<dbReference type="GO" id="GO:0004622">
    <property type="term" value="F:phosphatidylcholine lysophospholipase activity"/>
    <property type="evidence" value="ECO:0007669"/>
    <property type="project" value="TreeGrafter"/>
</dbReference>
<feature type="compositionally biased region" description="Polar residues" evidence="1">
    <location>
        <begin position="94"/>
        <end position="106"/>
    </location>
</feature>
<dbReference type="OrthoDB" id="408760at2759"/>
<feature type="compositionally biased region" description="Basic residues" evidence="1">
    <location>
        <begin position="359"/>
        <end position="379"/>
    </location>
</feature>